<dbReference type="AlphaFoldDB" id="A0A117LB46"/>
<name>A0A117LB46_9THEO</name>
<dbReference type="EMBL" id="LGFO01000180">
    <property type="protein sequence ID" value="KUK36040.1"/>
    <property type="molecule type" value="Genomic_DNA"/>
</dbReference>
<reference evidence="3" key="1">
    <citation type="journal article" date="2015" name="MBio">
        <title>Genome-Resolved Metagenomic Analysis Reveals Roles for Candidate Phyla and Other Microbial Community Members in Biogeochemical Transformations in Oil Reservoirs.</title>
        <authorList>
            <person name="Hu P."/>
            <person name="Tom L."/>
            <person name="Singh A."/>
            <person name="Thomas B.C."/>
            <person name="Baker B.J."/>
            <person name="Piceno Y.M."/>
            <person name="Andersen G.L."/>
            <person name="Banfield J.F."/>
        </authorList>
    </citation>
    <scope>NUCLEOTIDE SEQUENCE [LARGE SCALE GENOMIC DNA]</scope>
</reference>
<sequence length="35" mass="4039">KKGDKRQMSEDSPPEKARLLRDLPENGIIRKESES</sequence>
<feature type="region of interest" description="Disordered" evidence="1">
    <location>
        <begin position="1"/>
        <end position="35"/>
    </location>
</feature>
<dbReference type="Proteomes" id="UP000053326">
    <property type="component" value="Unassembled WGS sequence"/>
</dbReference>
<organism evidence="2 3">
    <name type="scientific">Thermacetogenium phaeum</name>
    <dbReference type="NCBI Taxonomy" id="85874"/>
    <lineage>
        <taxon>Bacteria</taxon>
        <taxon>Bacillati</taxon>
        <taxon>Bacillota</taxon>
        <taxon>Clostridia</taxon>
        <taxon>Thermoanaerobacterales</taxon>
        <taxon>Thermoanaerobacteraceae</taxon>
        <taxon>Thermacetogenium</taxon>
    </lineage>
</organism>
<evidence type="ECO:0000313" key="3">
    <source>
        <dbReference type="Proteomes" id="UP000053326"/>
    </source>
</evidence>
<comment type="caution">
    <text evidence="2">The sequence shown here is derived from an EMBL/GenBank/DDBJ whole genome shotgun (WGS) entry which is preliminary data.</text>
</comment>
<accession>A0A117LB46</accession>
<evidence type="ECO:0000313" key="2">
    <source>
        <dbReference type="EMBL" id="KUK36040.1"/>
    </source>
</evidence>
<gene>
    <name evidence="2" type="ORF">XD66_1254</name>
</gene>
<protein>
    <submittedName>
        <fullName evidence="2">Magnesium-chelatase BchI</fullName>
    </submittedName>
</protein>
<feature type="non-terminal residue" evidence="2">
    <location>
        <position position="1"/>
    </location>
</feature>
<proteinExistence type="predicted"/>
<evidence type="ECO:0000256" key="1">
    <source>
        <dbReference type="SAM" id="MobiDB-lite"/>
    </source>
</evidence>